<dbReference type="CDD" id="cd00202">
    <property type="entry name" value="ZnF_GATA"/>
    <property type="match status" value="1"/>
</dbReference>
<feature type="region of interest" description="Disordered" evidence="5">
    <location>
        <begin position="85"/>
        <end position="105"/>
    </location>
</feature>
<evidence type="ECO:0000259" key="6">
    <source>
        <dbReference type="PROSITE" id="PS50114"/>
    </source>
</evidence>
<dbReference type="InterPro" id="IPR013088">
    <property type="entry name" value="Znf_NHR/GATA"/>
</dbReference>
<dbReference type="Proteomes" id="UP001179952">
    <property type="component" value="Unassembled WGS sequence"/>
</dbReference>
<evidence type="ECO:0000256" key="4">
    <source>
        <dbReference type="PROSITE-ProRule" id="PRU00094"/>
    </source>
</evidence>
<evidence type="ECO:0000256" key="5">
    <source>
        <dbReference type="SAM" id="MobiDB-lite"/>
    </source>
</evidence>
<dbReference type="GO" id="GO:0043565">
    <property type="term" value="F:sequence-specific DNA binding"/>
    <property type="evidence" value="ECO:0007669"/>
    <property type="project" value="InterPro"/>
</dbReference>
<keyword evidence="3" id="KW-0862">Zinc</keyword>
<proteinExistence type="predicted"/>
<dbReference type="PANTHER" id="PTHR47255:SF4">
    <property type="entry name" value="GATA ZINC FINGER DOMAIN-CONTAINING PROTEIN 12"/>
    <property type="match status" value="1"/>
</dbReference>
<gene>
    <name evidence="7" type="ORF">QJS04_geneDACA017253</name>
</gene>
<evidence type="ECO:0000313" key="8">
    <source>
        <dbReference type="Proteomes" id="UP001179952"/>
    </source>
</evidence>
<dbReference type="PROSITE" id="PS00344">
    <property type="entry name" value="GATA_ZN_FINGER_1"/>
    <property type="match status" value="1"/>
</dbReference>
<protein>
    <submittedName>
        <fullName evidence="7">GATA transcription factor 22</fullName>
    </submittedName>
</protein>
<dbReference type="PROSITE" id="PS50114">
    <property type="entry name" value="GATA_ZN_FINGER_2"/>
    <property type="match status" value="1"/>
</dbReference>
<dbReference type="PANTHER" id="PTHR47255">
    <property type="entry name" value="GATA TRANSCRIPTION FACTOR 22-RELATED"/>
    <property type="match status" value="1"/>
</dbReference>
<keyword evidence="2 4" id="KW-0863">Zinc-finger</keyword>
<reference evidence="7" key="1">
    <citation type="journal article" date="2023" name="Nat. Commun.">
        <title>Diploid and tetraploid genomes of Acorus and the evolution of monocots.</title>
        <authorList>
            <person name="Ma L."/>
            <person name="Liu K.W."/>
            <person name="Li Z."/>
            <person name="Hsiao Y.Y."/>
            <person name="Qi Y."/>
            <person name="Fu T."/>
            <person name="Tang G.D."/>
            <person name="Zhang D."/>
            <person name="Sun W.H."/>
            <person name="Liu D.K."/>
            <person name="Li Y."/>
            <person name="Chen G.Z."/>
            <person name="Liu X.D."/>
            <person name="Liao X.Y."/>
            <person name="Jiang Y.T."/>
            <person name="Yu X."/>
            <person name="Hao Y."/>
            <person name="Huang J."/>
            <person name="Zhao X.W."/>
            <person name="Ke S."/>
            <person name="Chen Y.Y."/>
            <person name="Wu W.L."/>
            <person name="Hsu J.L."/>
            <person name="Lin Y.F."/>
            <person name="Huang M.D."/>
            <person name="Li C.Y."/>
            <person name="Huang L."/>
            <person name="Wang Z.W."/>
            <person name="Zhao X."/>
            <person name="Zhong W.Y."/>
            <person name="Peng D.H."/>
            <person name="Ahmad S."/>
            <person name="Lan S."/>
            <person name="Zhang J.S."/>
            <person name="Tsai W.C."/>
            <person name="Van de Peer Y."/>
            <person name="Liu Z.J."/>
        </authorList>
    </citation>
    <scope>NUCLEOTIDE SEQUENCE</scope>
    <source>
        <strain evidence="7">SCP</strain>
    </source>
</reference>
<keyword evidence="8" id="KW-1185">Reference proteome</keyword>
<reference evidence="7" key="2">
    <citation type="submission" date="2023-06" db="EMBL/GenBank/DDBJ databases">
        <authorList>
            <person name="Ma L."/>
            <person name="Liu K.-W."/>
            <person name="Li Z."/>
            <person name="Hsiao Y.-Y."/>
            <person name="Qi Y."/>
            <person name="Fu T."/>
            <person name="Tang G."/>
            <person name="Zhang D."/>
            <person name="Sun W.-H."/>
            <person name="Liu D.-K."/>
            <person name="Li Y."/>
            <person name="Chen G.-Z."/>
            <person name="Liu X.-D."/>
            <person name="Liao X.-Y."/>
            <person name="Jiang Y.-T."/>
            <person name="Yu X."/>
            <person name="Hao Y."/>
            <person name="Huang J."/>
            <person name="Zhao X.-W."/>
            <person name="Ke S."/>
            <person name="Chen Y.-Y."/>
            <person name="Wu W.-L."/>
            <person name="Hsu J.-L."/>
            <person name="Lin Y.-F."/>
            <person name="Huang M.-D."/>
            <person name="Li C.-Y."/>
            <person name="Huang L."/>
            <person name="Wang Z.-W."/>
            <person name="Zhao X."/>
            <person name="Zhong W.-Y."/>
            <person name="Peng D.-H."/>
            <person name="Ahmad S."/>
            <person name="Lan S."/>
            <person name="Zhang J.-S."/>
            <person name="Tsai W.-C."/>
            <person name="Van De Peer Y."/>
            <person name="Liu Z.-J."/>
        </authorList>
    </citation>
    <scope>NUCLEOTIDE SEQUENCE</scope>
    <source>
        <strain evidence="7">SCP</strain>
        <tissue evidence="7">Leaves</tissue>
    </source>
</reference>
<sequence length="309" mass="34314">MTSFYLSHQASPLEGIIEYPSHISSSTPFTQESHEASACMCPIFFNPSSTQPGGHRGDQQLHQHNHDVTQVNKLDPNFLRLSLVPATDDPATDDDTKDYNNSNYKSSMIDEDGECSARWMPSKMRFMRKMMNSNNQIEKPTRRNNKALQNQQEPLMLPNEGSNISSRSINGDPLNSPIRVCSDCQTTKTPLWRSGPCGPKSLCNACGIRQRKARRALAAAAMGGGGLITTEASSKVKKDDMGVNCTLPFKKRCKFMDGAHLPKKHKPRCFDDEFTIRLSKSSAFHQVFPQDEREAAILLMALSCGLICG</sequence>
<dbReference type="InterPro" id="IPR052138">
    <property type="entry name" value="GATA_ZnFinger_Domain"/>
</dbReference>
<evidence type="ECO:0000256" key="2">
    <source>
        <dbReference type="ARBA" id="ARBA00022771"/>
    </source>
</evidence>
<dbReference type="SMART" id="SM00401">
    <property type="entry name" value="ZnF_GATA"/>
    <property type="match status" value="1"/>
</dbReference>
<dbReference type="SUPFAM" id="SSF57716">
    <property type="entry name" value="Glucocorticoid receptor-like (DNA-binding domain)"/>
    <property type="match status" value="1"/>
</dbReference>
<dbReference type="Gene3D" id="3.30.50.10">
    <property type="entry name" value="Erythroid Transcription Factor GATA-1, subunit A"/>
    <property type="match status" value="1"/>
</dbReference>
<name>A0AAV9A0U3_ACOGR</name>
<keyword evidence="1" id="KW-0479">Metal-binding</keyword>
<dbReference type="EMBL" id="JAUJYN010000021">
    <property type="protein sequence ID" value="KAK1258291.1"/>
    <property type="molecule type" value="Genomic_DNA"/>
</dbReference>
<feature type="domain" description="GATA-type" evidence="6">
    <location>
        <begin position="175"/>
        <end position="211"/>
    </location>
</feature>
<evidence type="ECO:0000256" key="3">
    <source>
        <dbReference type="ARBA" id="ARBA00022833"/>
    </source>
</evidence>
<dbReference type="GO" id="GO:0006355">
    <property type="term" value="P:regulation of DNA-templated transcription"/>
    <property type="evidence" value="ECO:0007669"/>
    <property type="project" value="InterPro"/>
</dbReference>
<dbReference type="AlphaFoldDB" id="A0AAV9A0U3"/>
<dbReference type="GO" id="GO:0008270">
    <property type="term" value="F:zinc ion binding"/>
    <property type="evidence" value="ECO:0007669"/>
    <property type="project" value="UniProtKB-KW"/>
</dbReference>
<dbReference type="Pfam" id="PF00320">
    <property type="entry name" value="GATA"/>
    <property type="match status" value="1"/>
</dbReference>
<evidence type="ECO:0000256" key="1">
    <source>
        <dbReference type="ARBA" id="ARBA00022723"/>
    </source>
</evidence>
<accession>A0AAV9A0U3</accession>
<evidence type="ECO:0000313" key="7">
    <source>
        <dbReference type="EMBL" id="KAK1258291.1"/>
    </source>
</evidence>
<organism evidence="7 8">
    <name type="scientific">Acorus gramineus</name>
    <name type="common">Dwarf sweet flag</name>
    <dbReference type="NCBI Taxonomy" id="55184"/>
    <lineage>
        <taxon>Eukaryota</taxon>
        <taxon>Viridiplantae</taxon>
        <taxon>Streptophyta</taxon>
        <taxon>Embryophyta</taxon>
        <taxon>Tracheophyta</taxon>
        <taxon>Spermatophyta</taxon>
        <taxon>Magnoliopsida</taxon>
        <taxon>Liliopsida</taxon>
        <taxon>Acoraceae</taxon>
        <taxon>Acorus</taxon>
    </lineage>
</organism>
<comment type="caution">
    <text evidence="7">The sequence shown here is derived from an EMBL/GenBank/DDBJ whole genome shotgun (WGS) entry which is preliminary data.</text>
</comment>
<dbReference type="InterPro" id="IPR000679">
    <property type="entry name" value="Znf_GATA"/>
</dbReference>